<dbReference type="PANTHER" id="PTHR13710">
    <property type="entry name" value="DNA HELICASE RECQ FAMILY MEMBER"/>
    <property type="match status" value="1"/>
</dbReference>
<dbReference type="EMBL" id="JBHSBB010000015">
    <property type="protein sequence ID" value="MFC4034629.1"/>
    <property type="molecule type" value="Genomic_DNA"/>
</dbReference>
<feature type="domain" description="Helicase C-terminal" evidence="4">
    <location>
        <begin position="371"/>
        <end position="534"/>
    </location>
</feature>
<dbReference type="InterPro" id="IPR014001">
    <property type="entry name" value="Helicase_ATP-bd"/>
</dbReference>
<sequence length="864" mass="95641">MRDTWSGAQELLDAWPQVPPMPTAGGALRRLRDALADLAGSGSGWRDLAALTRQILLEAQAGGNTAGLTAPLGRLLPTRAQWEELHCQALPAAQGLHLTALPWHPEARTGDAALAAEHDMRQIHRGESLADQLRLEPCQADPFWTQALGEGYSHYKSIGQRQAARAVALAEPGSTTIVCLPTGHGKTALVQAPALLVSKRKGVTVVVVPTTVLALDMERRTQELLRGHGRQSPTGCYAYIGGLEESLKHRMREDIRAGSQRLIFTSPEALVSSLKAPLNDAAQAGLLQYFVIDEAHIVEQWGNGFRTEFQTLASHRRTWLTKSPPGREPATICMSATLTEQQVATLETLFASPRAARIVWGAQLRHEPSYYIESFVDEAEREAAILLAVDRLPRPMALYVTQPKDAKAWAARLRRAGYGRVTHVAGDSTPDSRRQAVEGWGGRSALGSVPTRYDIVVGTSAFGLGVDLPDVRTVVHACLPDSVDRYYQEVGRGGRDGRPSLAYLASTPQDQQVADRINQQAVIGQDKAWDRWQGMWVLRDKTYARPGHSLVDLDSVPDNVSDTSETNRSWNIRVQNLMIRAGLITQHLPQPPSQREDEPYSLFEERLDRFYELITTHADVSFADAQAYDEAHFRLRFEGVRRKLIRAQKTALADLRTALNGEQCIAEVISNYYRLRQGNASLRTGVNCRGCPACRSTILPTDADLYRLAGDAHPAVPSRSTKAMDPLARHRGTSSYLGLWWTADSERLGRLPRLLELLARRGMPVLGGPGVSAQLVDALQKEVAPHRIVWDYDLDLLRFYADPIIWVLDDEHTPFDDALLSRLDSPDITYLIHPSNTRDPHRPDLPLTTLHLEELSIRAALEAL</sequence>
<keyword evidence="1" id="KW-0547">Nucleotide-binding</keyword>
<feature type="domain" description="Helicase ATP-binding" evidence="3">
    <location>
        <begin position="167"/>
        <end position="356"/>
    </location>
</feature>
<dbReference type="PANTHER" id="PTHR13710:SF108">
    <property type="entry name" value="ATP-DEPENDENT DNA HELICASE Q4"/>
    <property type="match status" value="1"/>
</dbReference>
<evidence type="ECO:0000313" key="5">
    <source>
        <dbReference type="EMBL" id="MFC4034629.1"/>
    </source>
</evidence>
<dbReference type="Proteomes" id="UP001595765">
    <property type="component" value="Unassembled WGS sequence"/>
</dbReference>
<evidence type="ECO:0000259" key="3">
    <source>
        <dbReference type="PROSITE" id="PS51192"/>
    </source>
</evidence>
<reference evidence="6" key="1">
    <citation type="journal article" date="2019" name="Int. J. Syst. Evol. Microbiol.">
        <title>The Global Catalogue of Microorganisms (GCM) 10K type strain sequencing project: providing services to taxonomists for standard genome sequencing and annotation.</title>
        <authorList>
            <consortium name="The Broad Institute Genomics Platform"/>
            <consortium name="The Broad Institute Genome Sequencing Center for Infectious Disease"/>
            <person name="Wu L."/>
            <person name="Ma J."/>
        </authorList>
    </citation>
    <scope>NUCLEOTIDE SEQUENCE [LARGE SCALE GENOMIC DNA]</scope>
    <source>
        <strain evidence="6">CGMCC 4.7237</strain>
    </source>
</reference>
<keyword evidence="2" id="KW-0067">ATP-binding</keyword>
<dbReference type="NCBIfam" id="NF041063">
    <property type="entry name" value="DpdF"/>
    <property type="match status" value="1"/>
</dbReference>
<evidence type="ECO:0000256" key="2">
    <source>
        <dbReference type="ARBA" id="ARBA00022840"/>
    </source>
</evidence>
<dbReference type="SMART" id="SM00490">
    <property type="entry name" value="HELICc"/>
    <property type="match status" value="1"/>
</dbReference>
<proteinExistence type="predicted"/>
<dbReference type="InterPro" id="IPR011545">
    <property type="entry name" value="DEAD/DEAH_box_helicase_dom"/>
</dbReference>
<gene>
    <name evidence="5" type="primary">dpdF</name>
    <name evidence="5" type="ORF">ACFO3J_24605</name>
</gene>
<dbReference type="SMART" id="SM00487">
    <property type="entry name" value="DEXDc"/>
    <property type="match status" value="1"/>
</dbReference>
<evidence type="ECO:0000313" key="6">
    <source>
        <dbReference type="Proteomes" id="UP001595765"/>
    </source>
</evidence>
<dbReference type="RefSeq" id="WP_386433176.1">
    <property type="nucleotide sequence ID" value="NZ_JBHSBB010000015.1"/>
</dbReference>
<dbReference type="SUPFAM" id="SSF52540">
    <property type="entry name" value="P-loop containing nucleoside triphosphate hydrolases"/>
    <property type="match status" value="1"/>
</dbReference>
<evidence type="ECO:0000259" key="4">
    <source>
        <dbReference type="PROSITE" id="PS51194"/>
    </source>
</evidence>
<accession>A0ABV8HUR0</accession>
<dbReference type="PROSITE" id="PS51192">
    <property type="entry name" value="HELICASE_ATP_BIND_1"/>
    <property type="match status" value="1"/>
</dbReference>
<dbReference type="InterPro" id="IPR001650">
    <property type="entry name" value="Helicase_C-like"/>
</dbReference>
<name>A0ABV8HUR0_9ACTN</name>
<dbReference type="PROSITE" id="PS51194">
    <property type="entry name" value="HELICASE_CTER"/>
    <property type="match status" value="1"/>
</dbReference>
<comment type="caution">
    <text evidence="5">The sequence shown here is derived from an EMBL/GenBank/DDBJ whole genome shotgun (WGS) entry which is preliminary data.</text>
</comment>
<keyword evidence="6" id="KW-1185">Reference proteome</keyword>
<protein>
    <submittedName>
        <fullName evidence="5">Protein DpdF</fullName>
    </submittedName>
</protein>
<dbReference type="Pfam" id="PF00271">
    <property type="entry name" value="Helicase_C"/>
    <property type="match status" value="1"/>
</dbReference>
<dbReference type="Pfam" id="PF00270">
    <property type="entry name" value="DEAD"/>
    <property type="match status" value="1"/>
</dbReference>
<organism evidence="5 6">
    <name type="scientific">Streptomyces polygonati</name>
    <dbReference type="NCBI Taxonomy" id="1617087"/>
    <lineage>
        <taxon>Bacteria</taxon>
        <taxon>Bacillati</taxon>
        <taxon>Actinomycetota</taxon>
        <taxon>Actinomycetes</taxon>
        <taxon>Kitasatosporales</taxon>
        <taxon>Streptomycetaceae</taxon>
        <taxon>Streptomyces</taxon>
    </lineage>
</organism>
<dbReference type="Gene3D" id="3.40.50.300">
    <property type="entry name" value="P-loop containing nucleotide triphosphate hydrolases"/>
    <property type="match status" value="2"/>
</dbReference>
<dbReference type="InterPro" id="IPR027417">
    <property type="entry name" value="P-loop_NTPase"/>
</dbReference>
<evidence type="ECO:0000256" key="1">
    <source>
        <dbReference type="ARBA" id="ARBA00022741"/>
    </source>
</evidence>